<accession>A0A0E9V1X5</accession>
<dbReference type="AlphaFoldDB" id="A0A0E9V1X5"/>
<protein>
    <submittedName>
        <fullName evidence="1">Uncharacterized protein</fullName>
    </submittedName>
</protein>
<dbReference type="EMBL" id="GBXM01037142">
    <property type="protein sequence ID" value="JAH71435.1"/>
    <property type="molecule type" value="Transcribed_RNA"/>
</dbReference>
<name>A0A0E9V1X5_ANGAN</name>
<reference evidence="1" key="1">
    <citation type="submission" date="2014-11" db="EMBL/GenBank/DDBJ databases">
        <authorList>
            <person name="Amaro Gonzalez C."/>
        </authorList>
    </citation>
    <scope>NUCLEOTIDE SEQUENCE</scope>
</reference>
<organism evidence="1">
    <name type="scientific">Anguilla anguilla</name>
    <name type="common">European freshwater eel</name>
    <name type="synonym">Muraena anguilla</name>
    <dbReference type="NCBI Taxonomy" id="7936"/>
    <lineage>
        <taxon>Eukaryota</taxon>
        <taxon>Metazoa</taxon>
        <taxon>Chordata</taxon>
        <taxon>Craniata</taxon>
        <taxon>Vertebrata</taxon>
        <taxon>Euteleostomi</taxon>
        <taxon>Actinopterygii</taxon>
        <taxon>Neopterygii</taxon>
        <taxon>Teleostei</taxon>
        <taxon>Anguilliformes</taxon>
        <taxon>Anguillidae</taxon>
        <taxon>Anguilla</taxon>
    </lineage>
</organism>
<evidence type="ECO:0000313" key="1">
    <source>
        <dbReference type="EMBL" id="JAH71435.1"/>
    </source>
</evidence>
<proteinExistence type="predicted"/>
<sequence>MQQQSTNKTSLQDQLFG</sequence>
<reference evidence="1" key="2">
    <citation type="journal article" date="2015" name="Fish Shellfish Immunol.">
        <title>Early steps in the European eel (Anguilla anguilla)-Vibrio vulnificus interaction in the gills: Role of the RtxA13 toxin.</title>
        <authorList>
            <person name="Callol A."/>
            <person name="Pajuelo D."/>
            <person name="Ebbesson L."/>
            <person name="Teles M."/>
            <person name="MacKenzie S."/>
            <person name="Amaro C."/>
        </authorList>
    </citation>
    <scope>NUCLEOTIDE SEQUENCE</scope>
</reference>